<organism evidence="1 2">
    <name type="scientific">Coprococcus catus</name>
    <dbReference type="NCBI Taxonomy" id="116085"/>
    <lineage>
        <taxon>Bacteria</taxon>
        <taxon>Bacillati</taxon>
        <taxon>Bacillota</taxon>
        <taxon>Clostridia</taxon>
        <taxon>Lachnospirales</taxon>
        <taxon>Lachnospiraceae</taxon>
        <taxon>Coprococcus</taxon>
    </lineage>
</organism>
<dbReference type="Proteomes" id="UP000260773">
    <property type="component" value="Unassembled WGS sequence"/>
</dbReference>
<sequence>MIARAKREAELKKTKLKEDVRHDMIMAASITACKLAAETLDDKKQAVYIQEMLDEMGESTWQN</sequence>
<reference evidence="1 2" key="1">
    <citation type="submission" date="2018-08" db="EMBL/GenBank/DDBJ databases">
        <title>A genome reference for cultivated species of the human gut microbiota.</title>
        <authorList>
            <person name="Zou Y."/>
            <person name="Xue W."/>
            <person name="Luo G."/>
        </authorList>
    </citation>
    <scope>NUCLEOTIDE SEQUENCE [LARGE SCALE GENOMIC DNA]</scope>
    <source>
        <strain evidence="1 2">AF45-17</strain>
    </source>
</reference>
<dbReference type="EMBL" id="QVEP01000025">
    <property type="protein sequence ID" value="RGB79044.1"/>
    <property type="molecule type" value="Genomic_DNA"/>
</dbReference>
<accession>A0A3E2TM69</accession>
<evidence type="ECO:0000313" key="2">
    <source>
        <dbReference type="Proteomes" id="UP000260773"/>
    </source>
</evidence>
<evidence type="ECO:0000313" key="1">
    <source>
        <dbReference type="EMBL" id="RGB79044.1"/>
    </source>
</evidence>
<dbReference type="AlphaFoldDB" id="A0A3E2TM69"/>
<protein>
    <submittedName>
        <fullName evidence="1">Uncharacterized protein</fullName>
    </submittedName>
</protein>
<comment type="caution">
    <text evidence="1">The sequence shown here is derived from an EMBL/GenBank/DDBJ whole genome shotgun (WGS) entry which is preliminary data.</text>
</comment>
<name>A0A3E2TM69_9FIRM</name>
<gene>
    <name evidence="1" type="ORF">DW070_10510</name>
</gene>
<proteinExistence type="predicted"/>